<dbReference type="RefSeq" id="XP_006037490.1">
    <property type="nucleotide sequence ID" value="XM_006037428.1"/>
</dbReference>
<feature type="domain" description="G-protein coupled receptors family 1 profile" evidence="12">
    <location>
        <begin position="39"/>
        <end position="288"/>
    </location>
</feature>
<reference evidence="14" key="1">
    <citation type="submission" date="2025-08" db="UniProtKB">
        <authorList>
            <consortium name="RefSeq"/>
        </authorList>
    </citation>
    <scope>IDENTIFICATION</scope>
</reference>
<evidence type="ECO:0000256" key="2">
    <source>
        <dbReference type="ARBA" id="ARBA00022475"/>
    </source>
</evidence>
<dbReference type="KEGG" id="asn:102377615"/>
<dbReference type="eggNOG" id="ENOG502QVH7">
    <property type="taxonomic scope" value="Eukaryota"/>
</dbReference>
<accession>A0A1U7SA07</accession>
<keyword evidence="3 10" id="KW-0812">Transmembrane</keyword>
<feature type="transmembrane region" description="Helical" evidence="11">
    <location>
        <begin position="270"/>
        <end position="290"/>
    </location>
</feature>
<proteinExistence type="inferred from homology"/>
<dbReference type="Pfam" id="PF13853">
    <property type="entry name" value="7tm_4"/>
    <property type="match status" value="1"/>
</dbReference>
<evidence type="ECO:0000256" key="6">
    <source>
        <dbReference type="ARBA" id="ARBA00023040"/>
    </source>
</evidence>
<evidence type="ECO:0000256" key="7">
    <source>
        <dbReference type="ARBA" id="ARBA00023136"/>
    </source>
</evidence>
<evidence type="ECO:0000259" key="12">
    <source>
        <dbReference type="PROSITE" id="PS50262"/>
    </source>
</evidence>
<dbReference type="AlphaFoldDB" id="A0A1U7SA07"/>
<dbReference type="CDD" id="cd15912">
    <property type="entry name" value="7tmA_OR6C-like"/>
    <property type="match status" value="1"/>
</dbReference>
<keyword evidence="2 11" id="KW-1003">Cell membrane</keyword>
<dbReference type="FunFam" id="1.20.1070.10:FF:000013">
    <property type="entry name" value="Olfactory receptor"/>
    <property type="match status" value="1"/>
</dbReference>
<dbReference type="PROSITE" id="PS00237">
    <property type="entry name" value="G_PROTEIN_RECEP_F1_1"/>
    <property type="match status" value="1"/>
</dbReference>
<dbReference type="GO" id="GO:0005886">
    <property type="term" value="C:plasma membrane"/>
    <property type="evidence" value="ECO:0007669"/>
    <property type="project" value="UniProtKB-SubCell"/>
</dbReference>
<feature type="transmembrane region" description="Helical" evidence="11">
    <location>
        <begin position="236"/>
        <end position="258"/>
    </location>
</feature>
<dbReference type="Gene3D" id="1.20.1070.10">
    <property type="entry name" value="Rhodopsin 7-helix transmembrane proteins"/>
    <property type="match status" value="1"/>
</dbReference>
<feature type="transmembrane region" description="Helical" evidence="11">
    <location>
        <begin position="24"/>
        <end position="48"/>
    </location>
</feature>
<feature type="transmembrane region" description="Helical" evidence="11">
    <location>
        <begin position="100"/>
        <end position="118"/>
    </location>
</feature>
<evidence type="ECO:0000256" key="1">
    <source>
        <dbReference type="ARBA" id="ARBA00004651"/>
    </source>
</evidence>
<dbReference type="InterPro" id="IPR000725">
    <property type="entry name" value="Olfact_rcpt"/>
</dbReference>
<comment type="similarity">
    <text evidence="10">Belongs to the G-protein coupled receptor 1 family.</text>
</comment>
<name>A0A1U7SA07_ALLSI</name>
<dbReference type="SUPFAM" id="SSF81321">
    <property type="entry name" value="Family A G protein-coupled receptor-like"/>
    <property type="match status" value="1"/>
</dbReference>
<sequence>MENQTMVRNFVLLGFTEVQNLKTLIFVILLLTYILTIMGNIVIITITLLDHRLQTPMYYFLRNFSLLEIGFTSTVIPKALFNLASGNSTISLAGCYVQAFLYIVLGTTEFFLLAVMSFDRCVAICYPLSYTTTMNEQVCELLVLASWFGGFFLVLGPLLALFQLPFCSQNIINHFFCDNAPLIKLACANTRLLELVDFTVAVISLLGTLTITILSYAKIIFTILSFPSSLGRQKAFSTCISHLTVVSITYGSCIFMYIKPTRKSGVDLSKAVSILNTVVSPFLNPFIYSLRNKQVQIALRQTFRVRTMFSHVAKV</sequence>
<evidence type="ECO:0000313" key="14">
    <source>
        <dbReference type="RefSeq" id="XP_006037490.1"/>
    </source>
</evidence>
<feature type="transmembrane region" description="Helical" evidence="11">
    <location>
        <begin position="138"/>
        <end position="162"/>
    </location>
</feature>
<dbReference type="InterPro" id="IPR000276">
    <property type="entry name" value="GPCR_Rhodpsn"/>
</dbReference>
<keyword evidence="11" id="KW-0716">Sensory transduction</keyword>
<dbReference type="GO" id="GO:0004984">
    <property type="term" value="F:olfactory receptor activity"/>
    <property type="evidence" value="ECO:0007669"/>
    <property type="project" value="InterPro"/>
</dbReference>
<dbReference type="Proteomes" id="UP000189705">
    <property type="component" value="Unplaced"/>
</dbReference>
<keyword evidence="4 11" id="KW-0552">Olfaction</keyword>
<keyword evidence="6 10" id="KW-0297">G-protein coupled receptor</keyword>
<dbReference type="PROSITE" id="PS50262">
    <property type="entry name" value="G_PROTEIN_RECEP_F1_2"/>
    <property type="match status" value="1"/>
</dbReference>
<feature type="transmembrane region" description="Helical" evidence="11">
    <location>
        <begin position="198"/>
        <end position="224"/>
    </location>
</feature>
<evidence type="ECO:0000256" key="8">
    <source>
        <dbReference type="ARBA" id="ARBA00023170"/>
    </source>
</evidence>
<keyword evidence="13" id="KW-1185">Reference proteome</keyword>
<feature type="transmembrane region" description="Helical" evidence="11">
    <location>
        <begin position="60"/>
        <end position="80"/>
    </location>
</feature>
<evidence type="ECO:0000256" key="3">
    <source>
        <dbReference type="ARBA" id="ARBA00022692"/>
    </source>
</evidence>
<keyword evidence="7 11" id="KW-0472">Membrane</keyword>
<evidence type="ECO:0000313" key="13">
    <source>
        <dbReference type="Proteomes" id="UP000189705"/>
    </source>
</evidence>
<dbReference type="GO" id="GO:0004930">
    <property type="term" value="F:G protein-coupled receptor activity"/>
    <property type="evidence" value="ECO:0007669"/>
    <property type="project" value="UniProtKB-KW"/>
</dbReference>
<evidence type="ECO:0000256" key="9">
    <source>
        <dbReference type="ARBA" id="ARBA00023224"/>
    </source>
</evidence>
<dbReference type="InParanoid" id="A0A1U7SA07"/>
<dbReference type="InterPro" id="IPR017452">
    <property type="entry name" value="GPCR_Rhodpsn_7TM"/>
</dbReference>
<evidence type="ECO:0000256" key="11">
    <source>
        <dbReference type="RuleBase" id="RU363047"/>
    </source>
</evidence>
<dbReference type="PANTHER" id="PTHR26454">
    <property type="entry name" value="OLFACTORY RECEPTOR"/>
    <property type="match status" value="1"/>
</dbReference>
<organism evidence="13 14">
    <name type="scientific">Alligator sinensis</name>
    <name type="common">Chinese alligator</name>
    <dbReference type="NCBI Taxonomy" id="38654"/>
    <lineage>
        <taxon>Eukaryota</taxon>
        <taxon>Metazoa</taxon>
        <taxon>Chordata</taxon>
        <taxon>Craniata</taxon>
        <taxon>Vertebrata</taxon>
        <taxon>Euteleostomi</taxon>
        <taxon>Archelosauria</taxon>
        <taxon>Archosauria</taxon>
        <taxon>Crocodylia</taxon>
        <taxon>Alligatoridae</taxon>
        <taxon>Alligatorinae</taxon>
        <taxon>Alligator</taxon>
    </lineage>
</organism>
<comment type="subcellular location">
    <subcellularLocation>
        <location evidence="1 11">Cell membrane</location>
        <topology evidence="1 11">Multi-pass membrane protein</topology>
    </subcellularLocation>
</comment>
<dbReference type="PRINTS" id="PR00245">
    <property type="entry name" value="OLFACTORYR"/>
</dbReference>
<gene>
    <name evidence="14" type="primary">LOC102377615</name>
</gene>
<evidence type="ECO:0000256" key="4">
    <source>
        <dbReference type="ARBA" id="ARBA00022725"/>
    </source>
</evidence>
<protein>
    <recommendedName>
        <fullName evidence="11">Olfactory receptor</fullName>
    </recommendedName>
</protein>
<keyword evidence="5 11" id="KW-1133">Transmembrane helix</keyword>
<dbReference type="PRINTS" id="PR00237">
    <property type="entry name" value="GPCRRHODOPSN"/>
</dbReference>
<dbReference type="GeneID" id="102377615"/>
<dbReference type="PANTHER" id="PTHR26454:SF18">
    <property type="entry name" value="OLFACTORY RECEPTOR 6C76"/>
    <property type="match status" value="1"/>
</dbReference>
<keyword evidence="8 10" id="KW-0675">Receptor</keyword>
<evidence type="ECO:0000256" key="10">
    <source>
        <dbReference type="RuleBase" id="RU000688"/>
    </source>
</evidence>
<evidence type="ECO:0000256" key="5">
    <source>
        <dbReference type="ARBA" id="ARBA00022989"/>
    </source>
</evidence>
<dbReference type="InterPro" id="IPR047132">
    <property type="entry name" value="Olfact_rcpt_6C-like"/>
</dbReference>
<keyword evidence="9 10" id="KW-0807">Transducer</keyword>